<gene>
    <name evidence="2" type="ORF">C5Y98_21480</name>
</gene>
<name>A0A2S8FD86_9BACT</name>
<dbReference type="Proteomes" id="UP000239388">
    <property type="component" value="Unassembled WGS sequence"/>
</dbReference>
<dbReference type="EMBL" id="PUIB01000021">
    <property type="protein sequence ID" value="PQO30125.1"/>
    <property type="molecule type" value="Genomic_DNA"/>
</dbReference>
<proteinExistence type="predicted"/>
<sequence length="74" mass="8211">MRMMRIAQKRQQSASPDLDLPYMILAVGLPQEIVGVRRESADDPLLSAVPPEPTGPDARTYSEKRASRTMKLTA</sequence>
<accession>A0A2S8FD86</accession>
<evidence type="ECO:0000313" key="3">
    <source>
        <dbReference type="Proteomes" id="UP000239388"/>
    </source>
</evidence>
<evidence type="ECO:0000256" key="1">
    <source>
        <dbReference type="SAM" id="MobiDB-lite"/>
    </source>
</evidence>
<organism evidence="2 3">
    <name type="scientific">Blastopirellula marina</name>
    <dbReference type="NCBI Taxonomy" id="124"/>
    <lineage>
        <taxon>Bacteria</taxon>
        <taxon>Pseudomonadati</taxon>
        <taxon>Planctomycetota</taxon>
        <taxon>Planctomycetia</taxon>
        <taxon>Pirellulales</taxon>
        <taxon>Pirellulaceae</taxon>
        <taxon>Blastopirellula</taxon>
    </lineage>
</organism>
<reference evidence="2 3" key="1">
    <citation type="submission" date="2018-02" db="EMBL/GenBank/DDBJ databases">
        <title>Comparative genomes isolates from brazilian mangrove.</title>
        <authorList>
            <person name="Araujo J.E."/>
            <person name="Taketani R.G."/>
            <person name="Silva M.C.P."/>
            <person name="Loureco M.V."/>
            <person name="Andreote F.D."/>
        </authorList>
    </citation>
    <scope>NUCLEOTIDE SEQUENCE [LARGE SCALE GENOMIC DNA]</scope>
    <source>
        <strain evidence="2 3">NAP PRIS-MGV</strain>
    </source>
</reference>
<evidence type="ECO:0000313" key="2">
    <source>
        <dbReference type="EMBL" id="PQO30125.1"/>
    </source>
</evidence>
<dbReference type="AlphaFoldDB" id="A0A2S8FD86"/>
<protein>
    <submittedName>
        <fullName evidence="2">Uncharacterized protein</fullName>
    </submittedName>
</protein>
<feature type="region of interest" description="Disordered" evidence="1">
    <location>
        <begin position="41"/>
        <end position="74"/>
    </location>
</feature>
<comment type="caution">
    <text evidence="2">The sequence shown here is derived from an EMBL/GenBank/DDBJ whole genome shotgun (WGS) entry which is preliminary data.</text>
</comment>